<dbReference type="InterPro" id="IPR000873">
    <property type="entry name" value="AMP-dep_synth/lig_dom"/>
</dbReference>
<dbReference type="SUPFAM" id="SSF56801">
    <property type="entry name" value="Acetyl-CoA synthetase-like"/>
    <property type="match status" value="1"/>
</dbReference>
<dbReference type="Gene3D" id="3.30.300.30">
    <property type="match status" value="1"/>
</dbReference>
<dbReference type="InterPro" id="IPR045851">
    <property type="entry name" value="AMP-bd_C_sf"/>
</dbReference>
<dbReference type="STRING" id="1321606.SAMD00020551_1717"/>
<comment type="caution">
    <text evidence="5">The sequence shown here is derived from an EMBL/GenBank/DDBJ whole genome shotgun (WGS) entry which is preliminary data.</text>
</comment>
<dbReference type="RefSeq" id="WP_041965409.1">
    <property type="nucleotide sequence ID" value="NZ_BASE01000036.1"/>
</dbReference>
<reference evidence="5 6" key="1">
    <citation type="submission" date="2013-06" db="EMBL/GenBank/DDBJ databases">
        <title>Whole genome shotgun sequence of Bacillus selenatarsenatis SF-1.</title>
        <authorList>
            <person name="Kuroda M."/>
            <person name="Sei K."/>
            <person name="Yamashita M."/>
            <person name="Ike M."/>
        </authorList>
    </citation>
    <scope>NUCLEOTIDE SEQUENCE [LARGE SCALE GENOMIC DNA]</scope>
    <source>
        <strain evidence="5 6">SF-1</strain>
    </source>
</reference>
<gene>
    <name evidence="5" type="ORF">SAMD00020551_1717</name>
</gene>
<feature type="domain" description="AMP-dependent synthetase/ligase" evidence="3">
    <location>
        <begin position="8"/>
        <end position="363"/>
    </location>
</feature>
<dbReference type="InterPro" id="IPR025110">
    <property type="entry name" value="AMP-bd_C"/>
</dbReference>
<evidence type="ECO:0000256" key="1">
    <source>
        <dbReference type="ARBA" id="ARBA00006432"/>
    </source>
</evidence>
<sequence>MRWELDWLEKRASLTPKAAAIIDAETGQDWSYREVNDRAKAIAAWLETEGVKKGDRIALLAPNGICYFDLLFACGKIGAIFVPLNWRLSVDELAFIIKDCEPSILAIHSSFTKEVTMIWGEEDRCIQIDGTRFSGLIEKFAGQREKREIDLEEEDPLAMIYTGGTTGKPKGAVLSHRAIIWNSISTIASWNLTNEDRTVTYLPLFHTGGLNALSVPILMAGGTVVLANDFTPESAIKNVIEHKCTIVLFVPTMHHMLVKSDCFHKAVFKDIKLFLSGGAPCPLEIYEAYKQKGIAFKEGYGLTEAGPNNFYIDPLDADVKRGSVGKPMLFHNIRILDVAGNETGEDEVGELAIQGNHTFSYYWKNKNATNDTLKDGWLYTGDLAKRDRDGYYYIVGRKKEMIITGGENVYPLEIEHWLCAHPSIREAAVVGIPDEKWGEVVTAFIVLEEGADLGEQDAKMHCRQKLGGYKVPKVIHTIGQMPKTHVGKIDKKQLKEDALSASGQKPVS</sequence>
<dbReference type="InterPro" id="IPR042099">
    <property type="entry name" value="ANL_N_sf"/>
</dbReference>
<dbReference type="Pfam" id="PF00501">
    <property type="entry name" value="AMP-binding"/>
    <property type="match status" value="1"/>
</dbReference>
<dbReference type="InterPro" id="IPR020845">
    <property type="entry name" value="AMP-binding_CS"/>
</dbReference>
<dbReference type="GO" id="GO:0004467">
    <property type="term" value="F:long-chain fatty acid-CoA ligase activity"/>
    <property type="evidence" value="ECO:0007669"/>
    <property type="project" value="UniProtKB-EC"/>
</dbReference>
<dbReference type="EC" id="6.2.1.3" evidence="5"/>
<dbReference type="OrthoDB" id="9757771at2"/>
<dbReference type="GO" id="GO:0031956">
    <property type="term" value="F:medium-chain fatty acid-CoA ligase activity"/>
    <property type="evidence" value="ECO:0007669"/>
    <property type="project" value="TreeGrafter"/>
</dbReference>
<keyword evidence="6" id="KW-1185">Reference proteome</keyword>
<protein>
    <submittedName>
        <fullName evidence="5">Long-chain-fatty-acid--CoA ligase</fullName>
        <ecNumber evidence="5">6.2.1.3</ecNumber>
    </submittedName>
</protein>
<dbReference type="Gene3D" id="3.40.50.12780">
    <property type="entry name" value="N-terminal domain of ligase-like"/>
    <property type="match status" value="1"/>
</dbReference>
<dbReference type="FunFam" id="3.30.300.30:FF:000008">
    <property type="entry name" value="2,3-dihydroxybenzoate-AMP ligase"/>
    <property type="match status" value="1"/>
</dbReference>
<feature type="domain" description="AMP-binding enzyme C-terminal" evidence="4">
    <location>
        <begin position="413"/>
        <end position="488"/>
    </location>
</feature>
<dbReference type="Pfam" id="PF13193">
    <property type="entry name" value="AMP-binding_C"/>
    <property type="match status" value="1"/>
</dbReference>
<evidence type="ECO:0000256" key="2">
    <source>
        <dbReference type="ARBA" id="ARBA00022598"/>
    </source>
</evidence>
<keyword evidence="2 5" id="KW-0436">Ligase</keyword>
<evidence type="ECO:0000313" key="5">
    <source>
        <dbReference type="EMBL" id="GAM13572.1"/>
    </source>
</evidence>
<organism evidence="5 6">
    <name type="scientific">Mesobacillus selenatarsenatis (strain DSM 18680 / JCM 14380 / FERM P-15431 / SF-1)</name>
    <dbReference type="NCBI Taxonomy" id="1321606"/>
    <lineage>
        <taxon>Bacteria</taxon>
        <taxon>Bacillati</taxon>
        <taxon>Bacillota</taxon>
        <taxon>Bacilli</taxon>
        <taxon>Bacillales</taxon>
        <taxon>Bacillaceae</taxon>
        <taxon>Mesobacillus</taxon>
    </lineage>
</organism>
<evidence type="ECO:0000313" key="6">
    <source>
        <dbReference type="Proteomes" id="UP000031014"/>
    </source>
</evidence>
<dbReference type="AlphaFoldDB" id="A0A0A8X3G2"/>
<dbReference type="CDD" id="cd17631">
    <property type="entry name" value="FACL_FadD13-like"/>
    <property type="match status" value="1"/>
</dbReference>
<accession>A0A0A8X3G2</accession>
<dbReference type="PANTHER" id="PTHR43201:SF5">
    <property type="entry name" value="MEDIUM-CHAIN ACYL-COA LIGASE ACSF2, MITOCHONDRIAL"/>
    <property type="match status" value="1"/>
</dbReference>
<dbReference type="Proteomes" id="UP000031014">
    <property type="component" value="Unassembled WGS sequence"/>
</dbReference>
<comment type="similarity">
    <text evidence="1">Belongs to the ATP-dependent AMP-binding enzyme family.</text>
</comment>
<evidence type="ECO:0000259" key="3">
    <source>
        <dbReference type="Pfam" id="PF00501"/>
    </source>
</evidence>
<dbReference type="PROSITE" id="PS00455">
    <property type="entry name" value="AMP_BINDING"/>
    <property type="match status" value="1"/>
</dbReference>
<dbReference type="PANTHER" id="PTHR43201">
    <property type="entry name" value="ACYL-COA SYNTHETASE"/>
    <property type="match status" value="1"/>
</dbReference>
<proteinExistence type="inferred from homology"/>
<evidence type="ECO:0000259" key="4">
    <source>
        <dbReference type="Pfam" id="PF13193"/>
    </source>
</evidence>
<dbReference type="EMBL" id="BASE01000036">
    <property type="protein sequence ID" value="GAM13572.1"/>
    <property type="molecule type" value="Genomic_DNA"/>
</dbReference>
<name>A0A0A8X3G2_MESS1</name>